<dbReference type="VEuPathDB" id="FungiDB:AWRI3580_g2644"/>
<dbReference type="GO" id="GO:0016616">
    <property type="term" value="F:oxidoreductase activity, acting on the CH-OH group of donors, NAD or NADP as acceptor"/>
    <property type="evidence" value="ECO:0007669"/>
    <property type="project" value="UniProtKB-ARBA"/>
</dbReference>
<proteinExistence type="predicted"/>
<dbReference type="PANTHER" id="PTHR43827:SF13">
    <property type="entry name" value="ALDO_KETO REDUCTASE FAMILY PROTEIN"/>
    <property type="match status" value="1"/>
</dbReference>
<feature type="site" description="Lowers pKa of active site Tyr" evidence="4">
    <location>
        <position position="90"/>
    </location>
</feature>
<dbReference type="Gene3D" id="3.20.20.100">
    <property type="entry name" value="NADP-dependent oxidoreductase domain"/>
    <property type="match status" value="1"/>
</dbReference>
<accession>A0A1E5RJV4</accession>
<dbReference type="CDD" id="cd19071">
    <property type="entry name" value="AKR_AKR1-5-like"/>
    <property type="match status" value="1"/>
</dbReference>
<dbReference type="EMBL" id="LPNN01000005">
    <property type="protein sequence ID" value="OEJ87191.1"/>
    <property type="molecule type" value="Genomic_DNA"/>
</dbReference>
<dbReference type="PRINTS" id="PR00069">
    <property type="entry name" value="ALDKETRDTASE"/>
</dbReference>
<evidence type="ECO:0000256" key="2">
    <source>
        <dbReference type="PIRSR" id="PIRSR000097-1"/>
    </source>
</evidence>
<feature type="active site" description="Proton donor" evidence="2">
    <location>
        <position position="53"/>
    </location>
</feature>
<dbReference type="InterPro" id="IPR023210">
    <property type="entry name" value="NADP_OxRdtase_dom"/>
</dbReference>
<feature type="domain" description="NADP-dependent oxidoreductase" evidence="5">
    <location>
        <begin position="20"/>
        <end position="275"/>
    </location>
</feature>
<organism evidence="6 7">
    <name type="scientific">Hanseniaspora uvarum</name>
    <name type="common">Yeast</name>
    <name type="synonym">Kloeckera apiculata</name>
    <dbReference type="NCBI Taxonomy" id="29833"/>
    <lineage>
        <taxon>Eukaryota</taxon>
        <taxon>Fungi</taxon>
        <taxon>Dikarya</taxon>
        <taxon>Ascomycota</taxon>
        <taxon>Saccharomycotina</taxon>
        <taxon>Saccharomycetes</taxon>
        <taxon>Saccharomycodales</taxon>
        <taxon>Saccharomycodaceae</taxon>
        <taxon>Hanseniaspora</taxon>
    </lineage>
</organism>
<feature type="binding site" evidence="3">
    <location>
        <position position="126"/>
    </location>
    <ligand>
        <name>substrate</name>
    </ligand>
</feature>
<dbReference type="Pfam" id="PF00248">
    <property type="entry name" value="Aldo_ket_red"/>
    <property type="match status" value="1"/>
</dbReference>
<gene>
    <name evidence="6" type="ORF">AWRI3580_g2644</name>
</gene>
<dbReference type="OrthoDB" id="416253at2759"/>
<dbReference type="PANTHER" id="PTHR43827">
    <property type="entry name" value="2,5-DIKETO-D-GLUCONIC ACID REDUCTASE"/>
    <property type="match status" value="1"/>
</dbReference>
<sequence>MSKINTPLKKLNNGNNIPVIGLGTYLIKGHNASNLVYEACLKGYRHFDTAVLYQNEKEVAAGIIRFIEEESVKTGKSFDEIRKTFFYTTKLWNSQCDGSYEKVIRAIDGCIESVGKLKYIDLLLIHSPLMGPKHRLQTWKAMQDYGEDKLKNIGVSNFGAKHIQELLSWDGLKIKPVVNQLEISPWLMRKELTDMCIKNSIEVEAFSPLTHGENLNNPVITQIAYKYEKTNAQILIKWSIQTGHIPLPKTGTVERLAGNLDVFDFELSRDDIKAISHPEAYQPTDWECTDCP</sequence>
<evidence type="ECO:0000256" key="4">
    <source>
        <dbReference type="PIRSR" id="PIRSR000097-3"/>
    </source>
</evidence>
<protein>
    <submittedName>
        <fullName evidence="6">Putative oxidoreductase</fullName>
    </submittedName>
</protein>
<dbReference type="SUPFAM" id="SSF51430">
    <property type="entry name" value="NAD(P)-linked oxidoreductase"/>
    <property type="match status" value="1"/>
</dbReference>
<name>A0A1E5RJV4_HANUV</name>
<evidence type="ECO:0000259" key="5">
    <source>
        <dbReference type="Pfam" id="PF00248"/>
    </source>
</evidence>
<reference evidence="7" key="1">
    <citation type="journal article" date="2016" name="Genome Announc.">
        <title>Genome sequences of three species of Hanseniaspora isolated from spontaneous wine fermentations.</title>
        <authorList>
            <person name="Sternes P.R."/>
            <person name="Lee D."/>
            <person name="Kutyna D.R."/>
            <person name="Borneman A.R."/>
        </authorList>
    </citation>
    <scope>NUCLEOTIDE SEQUENCE [LARGE SCALE GENOMIC DNA]</scope>
    <source>
        <strain evidence="7">AWRI3580</strain>
    </source>
</reference>
<evidence type="ECO:0000256" key="3">
    <source>
        <dbReference type="PIRSR" id="PIRSR000097-2"/>
    </source>
</evidence>
<dbReference type="InterPro" id="IPR020471">
    <property type="entry name" value="AKR"/>
</dbReference>
<keyword evidence="1" id="KW-0560">Oxidoreductase</keyword>
<keyword evidence="7" id="KW-1185">Reference proteome</keyword>
<dbReference type="Proteomes" id="UP000095358">
    <property type="component" value="Unassembled WGS sequence"/>
</dbReference>
<evidence type="ECO:0000313" key="6">
    <source>
        <dbReference type="EMBL" id="OEJ87191.1"/>
    </source>
</evidence>
<dbReference type="AlphaFoldDB" id="A0A1E5RJV4"/>
<dbReference type="InterPro" id="IPR036812">
    <property type="entry name" value="NAD(P)_OxRdtase_dom_sf"/>
</dbReference>
<dbReference type="STRING" id="29833.A0A1E5RJV4"/>
<dbReference type="FunFam" id="3.20.20.100:FF:000002">
    <property type="entry name" value="2,5-diketo-D-gluconic acid reductase A"/>
    <property type="match status" value="1"/>
</dbReference>
<evidence type="ECO:0000256" key="1">
    <source>
        <dbReference type="ARBA" id="ARBA00023002"/>
    </source>
</evidence>
<comment type="caution">
    <text evidence="6">The sequence shown here is derived from an EMBL/GenBank/DDBJ whole genome shotgun (WGS) entry which is preliminary data.</text>
</comment>
<dbReference type="PIRSF" id="PIRSF000097">
    <property type="entry name" value="AKR"/>
    <property type="match status" value="1"/>
</dbReference>
<evidence type="ECO:0000313" key="7">
    <source>
        <dbReference type="Proteomes" id="UP000095358"/>
    </source>
</evidence>